<gene>
    <name evidence="1" type="ORF">OUZ56_004002</name>
</gene>
<organism evidence="1 2">
    <name type="scientific">Daphnia magna</name>
    <dbReference type="NCBI Taxonomy" id="35525"/>
    <lineage>
        <taxon>Eukaryota</taxon>
        <taxon>Metazoa</taxon>
        <taxon>Ecdysozoa</taxon>
        <taxon>Arthropoda</taxon>
        <taxon>Crustacea</taxon>
        <taxon>Branchiopoda</taxon>
        <taxon>Diplostraca</taxon>
        <taxon>Cladocera</taxon>
        <taxon>Anomopoda</taxon>
        <taxon>Daphniidae</taxon>
        <taxon>Daphnia</taxon>
    </lineage>
</organism>
<dbReference type="Proteomes" id="UP001234178">
    <property type="component" value="Unassembled WGS sequence"/>
</dbReference>
<comment type="caution">
    <text evidence="1">The sequence shown here is derived from an EMBL/GenBank/DDBJ whole genome shotgun (WGS) entry which is preliminary data.</text>
</comment>
<dbReference type="EMBL" id="JAOYFB010000001">
    <property type="protein sequence ID" value="KAK4002155.1"/>
    <property type="molecule type" value="Genomic_DNA"/>
</dbReference>
<evidence type="ECO:0000313" key="2">
    <source>
        <dbReference type="Proteomes" id="UP001234178"/>
    </source>
</evidence>
<proteinExistence type="predicted"/>
<accession>A0ABQ9YNU4</accession>
<reference evidence="1 2" key="1">
    <citation type="journal article" date="2023" name="Nucleic Acids Res.">
        <title>The hologenome of Daphnia magna reveals possible DNA methylation and microbiome-mediated evolution of the host genome.</title>
        <authorList>
            <person name="Chaturvedi A."/>
            <person name="Li X."/>
            <person name="Dhandapani V."/>
            <person name="Marshall H."/>
            <person name="Kissane S."/>
            <person name="Cuenca-Cambronero M."/>
            <person name="Asole G."/>
            <person name="Calvet F."/>
            <person name="Ruiz-Romero M."/>
            <person name="Marangio P."/>
            <person name="Guigo R."/>
            <person name="Rago D."/>
            <person name="Mirbahai L."/>
            <person name="Eastwood N."/>
            <person name="Colbourne J.K."/>
            <person name="Zhou J."/>
            <person name="Mallon E."/>
            <person name="Orsini L."/>
        </authorList>
    </citation>
    <scope>NUCLEOTIDE SEQUENCE [LARGE SCALE GENOMIC DNA]</scope>
    <source>
        <strain evidence="1">LRV0_1</strain>
    </source>
</reference>
<protein>
    <submittedName>
        <fullName evidence="1">Uncharacterized protein</fullName>
    </submittedName>
</protein>
<keyword evidence="2" id="KW-1185">Reference proteome</keyword>
<evidence type="ECO:0000313" key="1">
    <source>
        <dbReference type="EMBL" id="KAK4002155.1"/>
    </source>
</evidence>
<sequence>MNLIVIESRFKRISSIVRSMGHLPSCSPSSRLLFKILPCLNSLSLHSTSIVSLSTSLFVPRSFAFAKIVVLAVEHRRRLRHRFAVFRISPSPSSRRRPRLCLHPSRKSIPKKDAVQKTVHGDGGSSLRIACRDRALFCLMVYAMGGTVVAPKGFAPLGALGNAPVGTSLCRCGDRFLGCAFLEWFLSPYQPGLVFGQVSPCS</sequence>
<name>A0ABQ9YNU4_9CRUS</name>